<feature type="compositionally biased region" description="Acidic residues" evidence="1">
    <location>
        <begin position="66"/>
        <end position="80"/>
    </location>
</feature>
<reference evidence="2 3" key="1">
    <citation type="submission" date="2019-09" db="EMBL/GenBank/DDBJ databases">
        <title>A chromosome-level genome assembly of the Chinese tupelo Nyssa sinensis.</title>
        <authorList>
            <person name="Yang X."/>
            <person name="Kang M."/>
            <person name="Yang Y."/>
            <person name="Xiong H."/>
            <person name="Wang M."/>
            <person name="Zhang Z."/>
            <person name="Wang Z."/>
            <person name="Wu H."/>
            <person name="Ma T."/>
            <person name="Liu J."/>
            <person name="Xi Z."/>
        </authorList>
    </citation>
    <scope>NUCLEOTIDE SEQUENCE [LARGE SCALE GENOMIC DNA]</scope>
    <source>
        <strain evidence="2">J267</strain>
        <tissue evidence="2">Leaf</tissue>
    </source>
</reference>
<keyword evidence="3" id="KW-1185">Reference proteome</keyword>
<proteinExistence type="predicted"/>
<protein>
    <submittedName>
        <fullName evidence="2">Uncharacterized protein</fullName>
    </submittedName>
</protein>
<dbReference type="EMBL" id="CM018034">
    <property type="protein sequence ID" value="KAA8543173.1"/>
    <property type="molecule type" value="Genomic_DNA"/>
</dbReference>
<gene>
    <name evidence="2" type="ORF">F0562_021332</name>
</gene>
<evidence type="ECO:0000256" key="1">
    <source>
        <dbReference type="SAM" id="MobiDB-lite"/>
    </source>
</evidence>
<organism evidence="2 3">
    <name type="scientific">Nyssa sinensis</name>
    <dbReference type="NCBI Taxonomy" id="561372"/>
    <lineage>
        <taxon>Eukaryota</taxon>
        <taxon>Viridiplantae</taxon>
        <taxon>Streptophyta</taxon>
        <taxon>Embryophyta</taxon>
        <taxon>Tracheophyta</taxon>
        <taxon>Spermatophyta</taxon>
        <taxon>Magnoliopsida</taxon>
        <taxon>eudicotyledons</taxon>
        <taxon>Gunneridae</taxon>
        <taxon>Pentapetalae</taxon>
        <taxon>asterids</taxon>
        <taxon>Cornales</taxon>
        <taxon>Nyssaceae</taxon>
        <taxon>Nyssa</taxon>
    </lineage>
</organism>
<evidence type="ECO:0000313" key="2">
    <source>
        <dbReference type="EMBL" id="KAA8543173.1"/>
    </source>
</evidence>
<name>A0A5J5BJ64_9ASTE</name>
<dbReference type="OrthoDB" id="1077311at2759"/>
<accession>A0A5J5BJ64</accession>
<evidence type="ECO:0000313" key="3">
    <source>
        <dbReference type="Proteomes" id="UP000325577"/>
    </source>
</evidence>
<dbReference type="PANTHER" id="PTHR35726:SF4">
    <property type="entry name" value="GLUTAMIC ACID-RICH PROTEIN-LIKE"/>
    <property type="match status" value="1"/>
</dbReference>
<feature type="region of interest" description="Disordered" evidence="1">
    <location>
        <begin position="60"/>
        <end position="105"/>
    </location>
</feature>
<sequence>MLASHSVQIIPKFQVGEHKAAPFIKGPIWRTMHSHAAGICLTAHALLSLIILTEDDDDLGCVHHDDDDDDDEEEEEEEVISQDWAGGDYKVAPPSKVTASQREKPRACIDPSTKLMNEMEKNRLFWESCLES</sequence>
<dbReference type="PANTHER" id="PTHR35726">
    <property type="entry name" value="GLUTAMIC ACID-RICH PROTEIN-LIKE"/>
    <property type="match status" value="1"/>
</dbReference>
<dbReference type="Proteomes" id="UP000325577">
    <property type="component" value="Linkage Group LG11"/>
</dbReference>
<dbReference type="AlphaFoldDB" id="A0A5J5BJ64"/>